<organism evidence="2 3">
    <name type="scientific">Deinococcus marmoris</name>
    <dbReference type="NCBI Taxonomy" id="249408"/>
    <lineage>
        <taxon>Bacteria</taxon>
        <taxon>Thermotogati</taxon>
        <taxon>Deinococcota</taxon>
        <taxon>Deinococci</taxon>
        <taxon>Deinococcales</taxon>
        <taxon>Deinococcaceae</taxon>
        <taxon>Deinococcus</taxon>
    </lineage>
</organism>
<keyword evidence="3" id="KW-1185">Reference proteome</keyword>
<dbReference type="EMBL" id="MSTI01000115">
    <property type="protein sequence ID" value="OLV17013.1"/>
    <property type="molecule type" value="Genomic_DNA"/>
</dbReference>
<reference evidence="2 3" key="1">
    <citation type="submission" date="2017-01" db="EMBL/GenBank/DDBJ databases">
        <title>Genome Analysis of Deinococcus marmoris KOPRI26562.</title>
        <authorList>
            <person name="Kim J.H."/>
            <person name="Oh H.-M."/>
        </authorList>
    </citation>
    <scope>NUCLEOTIDE SEQUENCE [LARGE SCALE GENOMIC DNA]</scope>
    <source>
        <strain evidence="2 3">KOPRI26562</strain>
    </source>
</reference>
<feature type="compositionally biased region" description="Basic and acidic residues" evidence="1">
    <location>
        <begin position="17"/>
        <end position="30"/>
    </location>
</feature>
<dbReference type="Proteomes" id="UP000186607">
    <property type="component" value="Unassembled WGS sequence"/>
</dbReference>
<dbReference type="AlphaFoldDB" id="A0A1U7NVQ6"/>
<gene>
    <name evidence="2" type="ORF">BOO71_0009853</name>
</gene>
<feature type="region of interest" description="Disordered" evidence="1">
    <location>
        <begin position="1"/>
        <end position="37"/>
    </location>
</feature>
<proteinExistence type="predicted"/>
<evidence type="ECO:0000313" key="2">
    <source>
        <dbReference type="EMBL" id="OLV17013.1"/>
    </source>
</evidence>
<sequence length="37" mass="4096">MVSNPSGETGLTPEDCPGPKDDLDDWRDQQHSNPSNR</sequence>
<comment type="caution">
    <text evidence="2">The sequence shown here is derived from an EMBL/GenBank/DDBJ whole genome shotgun (WGS) entry which is preliminary data.</text>
</comment>
<evidence type="ECO:0000256" key="1">
    <source>
        <dbReference type="SAM" id="MobiDB-lite"/>
    </source>
</evidence>
<protein>
    <submittedName>
        <fullName evidence="2">Uncharacterized protein</fullName>
    </submittedName>
</protein>
<name>A0A1U7NVQ6_9DEIO</name>
<accession>A0A1U7NVQ6</accession>
<evidence type="ECO:0000313" key="3">
    <source>
        <dbReference type="Proteomes" id="UP000186607"/>
    </source>
</evidence>